<dbReference type="AlphaFoldDB" id="A0A223D2N9"/>
<gene>
    <name evidence="2" type="ORF">CIG75_12685</name>
</gene>
<keyword evidence="1" id="KW-0472">Membrane</keyword>
<feature type="transmembrane region" description="Helical" evidence="1">
    <location>
        <begin position="142"/>
        <end position="163"/>
    </location>
</feature>
<evidence type="ECO:0000313" key="2">
    <source>
        <dbReference type="EMBL" id="ASS75755.1"/>
    </source>
</evidence>
<dbReference type="Proteomes" id="UP000214688">
    <property type="component" value="Chromosome"/>
</dbReference>
<keyword evidence="3" id="KW-1185">Reference proteome</keyword>
<dbReference type="RefSeq" id="WP_094236996.1">
    <property type="nucleotide sequence ID" value="NZ_CP022657.1"/>
</dbReference>
<proteinExistence type="predicted"/>
<feature type="transmembrane region" description="Helical" evidence="1">
    <location>
        <begin position="112"/>
        <end position="136"/>
    </location>
</feature>
<evidence type="ECO:0000313" key="3">
    <source>
        <dbReference type="Proteomes" id="UP000214688"/>
    </source>
</evidence>
<dbReference type="KEGG" id="tab:CIG75_12685"/>
<keyword evidence="1" id="KW-1133">Transmembrane helix</keyword>
<dbReference type="EMBL" id="CP022657">
    <property type="protein sequence ID" value="ASS75755.1"/>
    <property type="molecule type" value="Genomic_DNA"/>
</dbReference>
<accession>A0A223D2N9</accession>
<reference evidence="2 3" key="1">
    <citation type="journal article" date="2015" name="Int. J. Syst. Evol. Microbiol.">
        <title>Tumebacillus algifaecis sp. nov., isolated from decomposing algal scum.</title>
        <authorList>
            <person name="Wu Y.F."/>
            <person name="Zhang B."/>
            <person name="Xing P."/>
            <person name="Wu Q.L."/>
            <person name="Liu S.J."/>
        </authorList>
    </citation>
    <scope>NUCLEOTIDE SEQUENCE [LARGE SCALE GENOMIC DNA]</scope>
    <source>
        <strain evidence="2 3">THMBR28</strain>
    </source>
</reference>
<evidence type="ECO:0000256" key="1">
    <source>
        <dbReference type="SAM" id="Phobius"/>
    </source>
</evidence>
<protein>
    <submittedName>
        <fullName evidence="2">Uncharacterized protein</fullName>
    </submittedName>
</protein>
<organism evidence="2 3">
    <name type="scientific">Tumebacillus algifaecis</name>
    <dbReference type="NCBI Taxonomy" id="1214604"/>
    <lineage>
        <taxon>Bacteria</taxon>
        <taxon>Bacillati</taxon>
        <taxon>Bacillota</taxon>
        <taxon>Bacilli</taxon>
        <taxon>Bacillales</taxon>
        <taxon>Alicyclobacillaceae</taxon>
        <taxon>Tumebacillus</taxon>
    </lineage>
</organism>
<feature type="transmembrane region" description="Helical" evidence="1">
    <location>
        <begin position="31"/>
        <end position="50"/>
    </location>
</feature>
<feature type="transmembrane region" description="Helical" evidence="1">
    <location>
        <begin position="70"/>
        <end position="91"/>
    </location>
</feature>
<sequence length="187" mass="20582">MSSGFNKRDEKVSVESLSFWSLVRLMEFGNFFKLSFLISLVVSLLTLAVVRELPEGSLEDVSKYIGNVCAPISGTLLGIVIAGLAILTALSNGGLMQVLLKRKLLQRLLIPFWLISCFWALTLGSAIILYILSWILPLEITRWYIIGYSFLFTYSLCLTVSLVGGTIQVGVLAAEFPTDGNDTGYSE</sequence>
<name>A0A223D2N9_9BACL</name>
<keyword evidence="1" id="KW-0812">Transmembrane</keyword>